<evidence type="ECO:0000256" key="1">
    <source>
        <dbReference type="ARBA" id="ARBA00005417"/>
    </source>
</evidence>
<keyword evidence="2" id="KW-0813">Transport</keyword>
<evidence type="ECO:0000256" key="4">
    <source>
        <dbReference type="ARBA" id="ARBA00022741"/>
    </source>
</evidence>
<dbReference type="InterPro" id="IPR003439">
    <property type="entry name" value="ABC_transporter-like_ATP-bd"/>
</dbReference>
<evidence type="ECO:0000256" key="2">
    <source>
        <dbReference type="ARBA" id="ARBA00022448"/>
    </source>
</evidence>
<keyword evidence="3" id="KW-1003">Cell membrane</keyword>
<dbReference type="GO" id="GO:0005524">
    <property type="term" value="F:ATP binding"/>
    <property type="evidence" value="ECO:0007669"/>
    <property type="project" value="UniProtKB-KW"/>
</dbReference>
<keyword evidence="4" id="KW-0547">Nucleotide-binding</keyword>
<dbReference type="PROSITE" id="PS50893">
    <property type="entry name" value="ABC_TRANSPORTER_2"/>
    <property type="match status" value="1"/>
</dbReference>
<proteinExistence type="inferred from homology"/>
<dbReference type="EC" id="3.6.3.-" evidence="9"/>
<dbReference type="GO" id="GO:0016787">
    <property type="term" value="F:hydrolase activity"/>
    <property type="evidence" value="ECO:0007669"/>
    <property type="project" value="UniProtKB-KW"/>
</dbReference>
<evidence type="ECO:0000313" key="10">
    <source>
        <dbReference type="Proteomes" id="UP001235269"/>
    </source>
</evidence>
<dbReference type="PANTHER" id="PTHR42788:SF17">
    <property type="entry name" value="ALIPHATIC SULFONATES IMPORT ATP-BINDING PROTEIN SSUB"/>
    <property type="match status" value="1"/>
</dbReference>
<keyword evidence="6" id="KW-1278">Translocase</keyword>
<keyword evidence="9" id="KW-0378">Hydrolase</keyword>
<dbReference type="SMART" id="SM00382">
    <property type="entry name" value="AAA"/>
    <property type="match status" value="1"/>
</dbReference>
<evidence type="ECO:0000313" key="9">
    <source>
        <dbReference type="EMBL" id="MDQ0457300.1"/>
    </source>
</evidence>
<gene>
    <name evidence="9" type="ORF">QO005_003649</name>
</gene>
<dbReference type="Gene3D" id="3.40.50.300">
    <property type="entry name" value="P-loop containing nucleotide triphosphate hydrolases"/>
    <property type="match status" value="1"/>
</dbReference>
<evidence type="ECO:0000256" key="3">
    <source>
        <dbReference type="ARBA" id="ARBA00022475"/>
    </source>
</evidence>
<comment type="similarity">
    <text evidence="1">Belongs to the ABC transporter superfamily.</text>
</comment>
<evidence type="ECO:0000256" key="7">
    <source>
        <dbReference type="ARBA" id="ARBA00023136"/>
    </source>
</evidence>
<keyword evidence="10" id="KW-1185">Reference proteome</keyword>
<dbReference type="EMBL" id="JAUSWH010000013">
    <property type="protein sequence ID" value="MDQ0457300.1"/>
    <property type="molecule type" value="Genomic_DNA"/>
</dbReference>
<dbReference type="CDD" id="cd03293">
    <property type="entry name" value="ABC_NrtD_SsuB_transporters"/>
    <property type="match status" value="1"/>
</dbReference>
<dbReference type="PANTHER" id="PTHR42788">
    <property type="entry name" value="TAURINE IMPORT ATP-BINDING PROTEIN-RELATED"/>
    <property type="match status" value="1"/>
</dbReference>
<dbReference type="Pfam" id="PF00005">
    <property type="entry name" value="ABC_tran"/>
    <property type="match status" value="1"/>
</dbReference>
<feature type="domain" description="ABC transporter" evidence="8">
    <location>
        <begin position="64"/>
        <end position="289"/>
    </location>
</feature>
<accession>A0ABU0IGA6</accession>
<reference evidence="9 10" key="1">
    <citation type="submission" date="2023-07" db="EMBL/GenBank/DDBJ databases">
        <title>Genomic Encyclopedia of Type Strains, Phase IV (KMG-IV): sequencing the most valuable type-strain genomes for metagenomic binning, comparative biology and taxonomic classification.</title>
        <authorList>
            <person name="Goeker M."/>
        </authorList>
    </citation>
    <scope>NUCLEOTIDE SEQUENCE [LARGE SCALE GENOMIC DNA]</scope>
    <source>
        <strain evidence="9 10">DSM 100301</strain>
    </source>
</reference>
<keyword evidence="5 9" id="KW-0067">ATP-binding</keyword>
<protein>
    <submittedName>
        <fullName evidence="9">Sulfonate transport system ATP-binding protein</fullName>
        <ecNumber evidence="9">3.6.3.-</ecNumber>
    </submittedName>
</protein>
<sequence>MPAEPGFAGQPPGSVGRDGWDVIRSTLFSDQNRPMIERKCTMAETASLPRSFFAAQQGSLPVSLKLHRVEKRFGGNQVLRGIDLDIPAGQFVAIVGKSGCGKSTLLRLLVGLDQPTSGEIALTTEQGADQVNARIVFQEPRLLPWSSIIDNVVVGLGEGVEAAKGRYAAQRVLEEVRLSDKAGSWPSELSGGQRQRAALARALVSNPGLLVLDEPLGALDALTRITMQQLISRVWRELGFTGVLVTHDVNEAVYLADRVIVLDQGRISLDLTIPQAHPRQHGDAALAGYERQLLEAILGRDA</sequence>
<organism evidence="9 10">
    <name type="scientific">Rhizobium paknamense</name>
    <dbReference type="NCBI Taxonomy" id="1206817"/>
    <lineage>
        <taxon>Bacteria</taxon>
        <taxon>Pseudomonadati</taxon>
        <taxon>Pseudomonadota</taxon>
        <taxon>Alphaproteobacteria</taxon>
        <taxon>Hyphomicrobiales</taxon>
        <taxon>Rhizobiaceae</taxon>
        <taxon>Rhizobium/Agrobacterium group</taxon>
        <taxon>Rhizobium</taxon>
    </lineage>
</organism>
<dbReference type="PROSITE" id="PS00211">
    <property type="entry name" value="ABC_TRANSPORTER_1"/>
    <property type="match status" value="1"/>
</dbReference>
<keyword evidence="7" id="KW-0472">Membrane</keyword>
<comment type="caution">
    <text evidence="9">The sequence shown here is derived from an EMBL/GenBank/DDBJ whole genome shotgun (WGS) entry which is preliminary data.</text>
</comment>
<evidence type="ECO:0000256" key="5">
    <source>
        <dbReference type="ARBA" id="ARBA00022840"/>
    </source>
</evidence>
<evidence type="ECO:0000256" key="6">
    <source>
        <dbReference type="ARBA" id="ARBA00022967"/>
    </source>
</evidence>
<dbReference type="InterPro" id="IPR027417">
    <property type="entry name" value="P-loop_NTPase"/>
</dbReference>
<name>A0ABU0IGA6_9HYPH</name>
<dbReference type="Proteomes" id="UP001235269">
    <property type="component" value="Unassembled WGS sequence"/>
</dbReference>
<evidence type="ECO:0000259" key="8">
    <source>
        <dbReference type="PROSITE" id="PS50893"/>
    </source>
</evidence>
<dbReference type="SUPFAM" id="SSF52540">
    <property type="entry name" value="P-loop containing nucleoside triphosphate hydrolases"/>
    <property type="match status" value="1"/>
</dbReference>
<dbReference type="InterPro" id="IPR017871">
    <property type="entry name" value="ABC_transporter-like_CS"/>
</dbReference>
<dbReference type="InterPro" id="IPR003593">
    <property type="entry name" value="AAA+_ATPase"/>
</dbReference>
<dbReference type="InterPro" id="IPR050166">
    <property type="entry name" value="ABC_transporter_ATP-bind"/>
</dbReference>